<reference evidence="6" key="2">
    <citation type="submission" date="2020-09" db="EMBL/GenBank/DDBJ databases">
        <authorList>
            <person name="Sun Q."/>
            <person name="Ohkuma M."/>
        </authorList>
    </citation>
    <scope>NUCLEOTIDE SEQUENCE</scope>
    <source>
        <strain evidence="6">JCM 30078</strain>
    </source>
</reference>
<dbReference type="SUPFAM" id="SSF53955">
    <property type="entry name" value="Lysozyme-like"/>
    <property type="match status" value="1"/>
</dbReference>
<evidence type="ECO:0000313" key="7">
    <source>
        <dbReference type="Proteomes" id="UP000635983"/>
    </source>
</evidence>
<dbReference type="CDD" id="cd13401">
    <property type="entry name" value="Slt70-like"/>
    <property type="match status" value="1"/>
</dbReference>
<feature type="chain" id="PRO_5038024042" evidence="3">
    <location>
        <begin position="25"/>
        <end position="642"/>
    </location>
</feature>
<dbReference type="Gene3D" id="1.10.1240.20">
    <property type="entry name" value="Lytic transglycosylase, superhelical linker domain"/>
    <property type="match status" value="1"/>
</dbReference>
<dbReference type="Gene3D" id="1.25.20.10">
    <property type="entry name" value="Bacterial muramidases"/>
    <property type="match status" value="1"/>
</dbReference>
<feature type="domain" description="Transglycosylase SLT" evidence="4">
    <location>
        <begin position="485"/>
        <end position="596"/>
    </location>
</feature>
<proteinExistence type="inferred from homology"/>
<feature type="domain" description="Lytic transglycosylase superhelical linker" evidence="5">
    <location>
        <begin position="403"/>
        <end position="470"/>
    </location>
</feature>
<evidence type="ECO:0000259" key="4">
    <source>
        <dbReference type="Pfam" id="PF01464"/>
    </source>
</evidence>
<organism evidence="6 7">
    <name type="scientific">Pseudomonas matsuisoli</name>
    <dbReference type="NCBI Taxonomy" id="1515666"/>
    <lineage>
        <taxon>Bacteria</taxon>
        <taxon>Pseudomonadati</taxon>
        <taxon>Pseudomonadota</taxon>
        <taxon>Gammaproteobacteria</taxon>
        <taxon>Pseudomonadales</taxon>
        <taxon>Pseudomonadaceae</taxon>
        <taxon>Pseudomonas</taxon>
    </lineage>
</organism>
<keyword evidence="7" id="KW-1185">Reference proteome</keyword>
<evidence type="ECO:0000313" key="6">
    <source>
        <dbReference type="EMBL" id="GGJ81452.1"/>
    </source>
</evidence>
<dbReference type="InterPro" id="IPR008939">
    <property type="entry name" value="Lytic_TGlycosylase_superhlx_U"/>
</dbReference>
<comment type="caution">
    <text evidence="6">The sequence shown here is derived from an EMBL/GenBank/DDBJ whole genome shotgun (WGS) entry which is preliminary data.</text>
</comment>
<evidence type="ECO:0000259" key="5">
    <source>
        <dbReference type="Pfam" id="PF14718"/>
    </source>
</evidence>
<dbReference type="GO" id="GO:0016020">
    <property type="term" value="C:membrane"/>
    <property type="evidence" value="ECO:0007669"/>
    <property type="project" value="InterPro"/>
</dbReference>
<dbReference type="PROSITE" id="PS00922">
    <property type="entry name" value="TRANSGLYCOSYLASE"/>
    <property type="match status" value="1"/>
</dbReference>
<evidence type="ECO:0000256" key="1">
    <source>
        <dbReference type="ARBA" id="ARBA00007734"/>
    </source>
</evidence>
<dbReference type="InterPro" id="IPR000189">
    <property type="entry name" value="Transglyc_AS"/>
</dbReference>
<reference evidence="6" key="1">
    <citation type="journal article" date="2014" name="Int. J. Syst. Evol. Microbiol.">
        <title>Complete genome sequence of Corynebacterium casei LMG S-19264T (=DSM 44701T), isolated from a smear-ripened cheese.</title>
        <authorList>
            <consortium name="US DOE Joint Genome Institute (JGI-PGF)"/>
            <person name="Walter F."/>
            <person name="Albersmeier A."/>
            <person name="Kalinowski J."/>
            <person name="Ruckert C."/>
        </authorList>
    </citation>
    <scope>NUCLEOTIDE SEQUENCE</scope>
    <source>
        <strain evidence="6">JCM 30078</strain>
    </source>
</reference>
<dbReference type="InterPro" id="IPR008258">
    <property type="entry name" value="Transglycosylase_SLT_dom_1"/>
</dbReference>
<sequence>MRDRLISLCCGLSLALLTLQSANAATLAEQRQYYNEAKAALEKGNSEPYRRYASALSGYPLEPYLAYDELTARLKSASNSEVKAFLADHGDLPQANWMKLRWLRWLAERGEWQTFVDYYDPAMNFTELDCLYGQYQLSHRQEAEGFKTAEQLWLVGKSQPNACDALFDQWAARGQLTESKRWQRVKLATEAREFGLATHLSKSLTSLGKHAALLIEVAQKPQILQQTGRFLPADEVMSDVVSVGLRRLAREDPEKAVPLLDVYAARMDFSSSEKVAIAREIGLTLARRFDARALPILDRYDPNLQDDTVSEWHARLLLRLGRWEEAYTLISRMPTSLSETSRWQYWRARSLELARPNSKEAVALYKPVAQERDFYGFLAADRIQAPYSVNNRPLVLSNAVERKVRNTPGIQRALEFYARGEVVNARREWYHVSKFLDRDEMVAQARMAYDMGWYFPAIRTISQAKYWDDLDIRFPMAYRDTLVREAKARGLHSSWVFAITRQESAFMADARSGVGATGLMQLMPATARETARRFDIPLTNINNLVLPDTNIQLGAAYLSQVHAQFNGNRVLASAAYNAGPGRVRQWLKDARHLAFDVWVENIPFNETRQYVQNVLSYAVIYGQKLNNPQPVVDWHERYFDDI</sequence>
<comment type="similarity">
    <text evidence="1">Belongs to the transglycosylase Slt family.</text>
</comment>
<dbReference type="InterPro" id="IPR023346">
    <property type="entry name" value="Lysozyme-like_dom_sf"/>
</dbReference>
<dbReference type="GO" id="GO:0004553">
    <property type="term" value="F:hydrolase activity, hydrolyzing O-glycosyl compounds"/>
    <property type="evidence" value="ECO:0007669"/>
    <property type="project" value="InterPro"/>
</dbReference>
<dbReference type="RefSeq" id="WP_188981470.1">
    <property type="nucleotide sequence ID" value="NZ_BMPO01000001.1"/>
</dbReference>
<dbReference type="Gene3D" id="1.10.530.10">
    <property type="match status" value="1"/>
</dbReference>
<dbReference type="GO" id="GO:0000270">
    <property type="term" value="P:peptidoglycan metabolic process"/>
    <property type="evidence" value="ECO:0007669"/>
    <property type="project" value="InterPro"/>
</dbReference>
<keyword evidence="2 3" id="KW-0732">Signal</keyword>
<dbReference type="GO" id="GO:0042597">
    <property type="term" value="C:periplasmic space"/>
    <property type="evidence" value="ECO:0007669"/>
    <property type="project" value="InterPro"/>
</dbReference>
<dbReference type="PANTHER" id="PTHR37423:SF5">
    <property type="entry name" value="SOLUBLE LYTIC MUREIN TRANSGLYCOSYLASE"/>
    <property type="match status" value="1"/>
</dbReference>
<dbReference type="InterPro" id="IPR037061">
    <property type="entry name" value="Lytic_TGlycoase_superhlx_L_sf"/>
</dbReference>
<evidence type="ECO:0000256" key="3">
    <source>
        <dbReference type="SAM" id="SignalP"/>
    </source>
</evidence>
<gene>
    <name evidence="6" type="ORF">GCM10009304_04130</name>
</gene>
<dbReference type="EMBL" id="BMPO01000001">
    <property type="protein sequence ID" value="GGJ81452.1"/>
    <property type="molecule type" value="Genomic_DNA"/>
</dbReference>
<dbReference type="SUPFAM" id="SSF48435">
    <property type="entry name" value="Bacterial muramidases"/>
    <property type="match status" value="1"/>
</dbReference>
<dbReference type="PANTHER" id="PTHR37423">
    <property type="entry name" value="SOLUBLE LYTIC MUREIN TRANSGLYCOSYLASE-RELATED"/>
    <property type="match status" value="1"/>
</dbReference>
<feature type="signal peptide" evidence="3">
    <location>
        <begin position="1"/>
        <end position="24"/>
    </location>
</feature>
<dbReference type="AlphaFoldDB" id="A0A917PJZ8"/>
<accession>A0A917PJZ8</accession>
<dbReference type="GO" id="GO:0008933">
    <property type="term" value="F:peptidoglycan lytic transglycosylase activity"/>
    <property type="evidence" value="ECO:0007669"/>
    <property type="project" value="InterPro"/>
</dbReference>
<protein>
    <submittedName>
        <fullName evidence="6">Lytic transglycosylase</fullName>
    </submittedName>
</protein>
<dbReference type="Pfam" id="PF01464">
    <property type="entry name" value="SLT"/>
    <property type="match status" value="1"/>
</dbReference>
<name>A0A917PJZ8_9PSED</name>
<dbReference type="Pfam" id="PF14718">
    <property type="entry name" value="SLT_L"/>
    <property type="match status" value="1"/>
</dbReference>
<dbReference type="Proteomes" id="UP000635983">
    <property type="component" value="Unassembled WGS sequence"/>
</dbReference>
<dbReference type="Pfam" id="PF00760">
    <property type="entry name" value="Cucumo_coat"/>
    <property type="match status" value="1"/>
</dbReference>
<evidence type="ECO:0000256" key="2">
    <source>
        <dbReference type="ARBA" id="ARBA00022729"/>
    </source>
</evidence>
<dbReference type="InterPro" id="IPR012289">
    <property type="entry name" value="Lytic_TGlycosylase_superhlx_L"/>
</dbReference>